<reference evidence="1" key="1">
    <citation type="journal article" date="2020" name="Stud. Mycol.">
        <title>101 Dothideomycetes genomes: a test case for predicting lifestyles and emergence of pathogens.</title>
        <authorList>
            <person name="Haridas S."/>
            <person name="Albert R."/>
            <person name="Binder M."/>
            <person name="Bloem J."/>
            <person name="Labutti K."/>
            <person name="Salamov A."/>
            <person name="Andreopoulos B."/>
            <person name="Baker S."/>
            <person name="Barry K."/>
            <person name="Bills G."/>
            <person name="Bluhm B."/>
            <person name="Cannon C."/>
            <person name="Castanera R."/>
            <person name="Culley D."/>
            <person name="Daum C."/>
            <person name="Ezra D."/>
            <person name="Gonzalez J."/>
            <person name="Henrissat B."/>
            <person name="Kuo A."/>
            <person name="Liang C."/>
            <person name="Lipzen A."/>
            <person name="Lutzoni F."/>
            <person name="Magnuson J."/>
            <person name="Mondo S."/>
            <person name="Nolan M."/>
            <person name="Ohm R."/>
            <person name="Pangilinan J."/>
            <person name="Park H.-J."/>
            <person name="Ramirez L."/>
            <person name="Alfaro M."/>
            <person name="Sun H."/>
            <person name="Tritt A."/>
            <person name="Yoshinaga Y."/>
            <person name="Zwiers L.-H."/>
            <person name="Turgeon B."/>
            <person name="Goodwin S."/>
            <person name="Spatafora J."/>
            <person name="Crous P."/>
            <person name="Grigoriev I."/>
        </authorList>
    </citation>
    <scope>NUCLEOTIDE SEQUENCE</scope>
    <source>
        <strain evidence="1">CBS 130266</strain>
    </source>
</reference>
<gene>
    <name evidence="1" type="ORF">EJ08DRAFT_398162</name>
</gene>
<proteinExistence type="predicted"/>
<comment type="caution">
    <text evidence="1">The sequence shown here is derived from an EMBL/GenBank/DDBJ whole genome shotgun (WGS) entry which is preliminary data.</text>
</comment>
<evidence type="ECO:0000313" key="1">
    <source>
        <dbReference type="EMBL" id="KAF2425507.1"/>
    </source>
</evidence>
<dbReference type="OrthoDB" id="3939512at2759"/>
<dbReference type="AlphaFoldDB" id="A0A9P4NKN9"/>
<protein>
    <submittedName>
        <fullName evidence="1">Uncharacterized protein</fullName>
    </submittedName>
</protein>
<dbReference type="EMBL" id="MU007069">
    <property type="protein sequence ID" value="KAF2425507.1"/>
    <property type="molecule type" value="Genomic_DNA"/>
</dbReference>
<accession>A0A9P4NKN9</accession>
<organism evidence="1 2">
    <name type="scientific">Tothia fuscella</name>
    <dbReference type="NCBI Taxonomy" id="1048955"/>
    <lineage>
        <taxon>Eukaryota</taxon>
        <taxon>Fungi</taxon>
        <taxon>Dikarya</taxon>
        <taxon>Ascomycota</taxon>
        <taxon>Pezizomycotina</taxon>
        <taxon>Dothideomycetes</taxon>
        <taxon>Pleosporomycetidae</taxon>
        <taxon>Venturiales</taxon>
        <taxon>Cylindrosympodiaceae</taxon>
        <taxon>Tothia</taxon>
    </lineage>
</organism>
<evidence type="ECO:0000313" key="2">
    <source>
        <dbReference type="Proteomes" id="UP000800235"/>
    </source>
</evidence>
<dbReference type="Proteomes" id="UP000800235">
    <property type="component" value="Unassembled WGS sequence"/>
</dbReference>
<keyword evidence="2" id="KW-1185">Reference proteome</keyword>
<sequence length="303" mass="33813">MRLVYYQSVPIIATVLSTICDFTVAEPLIDASCNRYDPQALRNAVREAAQIAKNGVHRANVGLYPISGNQDVKKGGIPKELLEHYMGPGDDSLVSFRKGMELSLAALSTDGHFVIKCGTAHLEERVATNGQKVYLDSEGQNMLFLKGRCTPNEMALTYRRHYPGNNAKWVIVLCEGPKPAALSHSEKVIGTDWNMRNWENIAYDTLWDYVSTTVLHESMPTIQDGVIAGILNSGRKEETSWDAIGELEHSDKVYNAESYSALASVLWMRQHSYQNNGRFGPILPFDKQSPAWDDRHGAWPISL</sequence>
<name>A0A9P4NKN9_9PEZI</name>